<dbReference type="InterPro" id="IPR031815">
    <property type="entry name" value="DUF5074"/>
</dbReference>
<dbReference type="Proteomes" id="UP000703295">
    <property type="component" value="Unassembled WGS sequence"/>
</dbReference>
<evidence type="ECO:0000313" key="3">
    <source>
        <dbReference type="Proteomes" id="UP000703295"/>
    </source>
</evidence>
<dbReference type="SUPFAM" id="SSF63829">
    <property type="entry name" value="Calcium-dependent phosphotriesterase"/>
    <property type="match status" value="1"/>
</dbReference>
<comment type="caution">
    <text evidence="2">The sequence shown here is derived from an EMBL/GenBank/DDBJ whole genome shotgun (WGS) entry which is preliminary data.</text>
</comment>
<dbReference type="EMBL" id="JACJJW010000026">
    <property type="protein sequence ID" value="MBM6758994.1"/>
    <property type="molecule type" value="Genomic_DNA"/>
</dbReference>
<dbReference type="InterPro" id="IPR015943">
    <property type="entry name" value="WD40/YVTN_repeat-like_dom_sf"/>
</dbReference>
<evidence type="ECO:0000256" key="1">
    <source>
        <dbReference type="SAM" id="MobiDB-lite"/>
    </source>
</evidence>
<dbReference type="Gene3D" id="2.130.10.10">
    <property type="entry name" value="YVTN repeat-like/Quinoprotein amine dehydrogenase"/>
    <property type="match status" value="1"/>
</dbReference>
<evidence type="ECO:0008006" key="4">
    <source>
        <dbReference type="Google" id="ProtNLM"/>
    </source>
</evidence>
<dbReference type="RefSeq" id="WP_204476168.1">
    <property type="nucleotide sequence ID" value="NZ_JACJJW010000026.1"/>
</dbReference>
<evidence type="ECO:0000313" key="2">
    <source>
        <dbReference type="EMBL" id="MBM6758994.1"/>
    </source>
</evidence>
<dbReference type="Pfam" id="PF16819">
    <property type="entry name" value="DUF5074"/>
    <property type="match status" value="1"/>
</dbReference>
<accession>A0ABS2EWS3</accession>
<organism evidence="2 3">
    <name type="scientific">Bacteroides mediterraneensis</name>
    <dbReference type="NCBI Taxonomy" id="1841856"/>
    <lineage>
        <taxon>Bacteria</taxon>
        <taxon>Pseudomonadati</taxon>
        <taxon>Bacteroidota</taxon>
        <taxon>Bacteroidia</taxon>
        <taxon>Bacteroidales</taxon>
        <taxon>Bacteroidaceae</taxon>
        <taxon>Bacteroides</taxon>
    </lineage>
</organism>
<protein>
    <recommendedName>
        <fullName evidence="4">DUF4374 domain-containing protein</fullName>
    </recommendedName>
</protein>
<sequence>MKKQVFYIAWMACLSLCVLPGCKKEQKLEQPPTETPSEGTGEKPSEGGESSGETVYLGGYARPDGVLILNQGAPAIENSSITYLAPDGTIEEGVYRKVNGTALGNGAQDLWMDNGKLYILSDGIYAPGGEKGDGSLVIVDAVTLKREKTYKLDELKFKRPEGSLDKDEWISLSVPFENIAVLDEKNIFFAEGQGFFRLDGTTGEVNVVEGAYHFGNKGNTVEAVAIPRGILRVGDCLYCGGGGFWESTRLLEFSKGMNKVSRVLPDLKGEFISGLFQTGEREIVLATCGRGGEKKSYLQFVDLDAWKVTKTKRISEDISAEFFNTSGVTLAGDYLYYAAGSTTVKRLSLKTWKSEEFIDVLKDAPDGKHLNCNVIADPTNQYVYVAVSNVYREDVKPDKNYLLVYDCSGSAPSLVRKIENKTNYPIGIYPMRKFYK</sequence>
<reference evidence="2 3" key="1">
    <citation type="journal article" date="2021" name="Sci. Rep.">
        <title>The distribution of antibiotic resistance genes in chicken gut microbiota commensals.</title>
        <authorList>
            <person name="Juricova H."/>
            <person name="Matiasovicova J."/>
            <person name="Kubasova T."/>
            <person name="Cejkova D."/>
            <person name="Rychlik I."/>
        </authorList>
    </citation>
    <scope>NUCLEOTIDE SEQUENCE [LARGE SCALE GENOMIC DNA]</scope>
    <source>
        <strain evidence="2 3">An801</strain>
    </source>
</reference>
<name>A0ABS2EWS3_9BACE</name>
<proteinExistence type="predicted"/>
<gene>
    <name evidence="2" type="ORF">H6A31_09935</name>
</gene>
<feature type="region of interest" description="Disordered" evidence="1">
    <location>
        <begin position="27"/>
        <end position="55"/>
    </location>
</feature>
<keyword evidence="3" id="KW-1185">Reference proteome</keyword>